<protein>
    <recommendedName>
        <fullName evidence="1">TerB N-terminal domain-containing protein</fullName>
    </recommendedName>
</protein>
<accession>A0ABP8C3D0</accession>
<evidence type="ECO:0000259" key="1">
    <source>
        <dbReference type="Pfam" id="PF13208"/>
    </source>
</evidence>
<dbReference type="InterPro" id="IPR025266">
    <property type="entry name" value="TerB_N"/>
</dbReference>
<dbReference type="Proteomes" id="UP001501710">
    <property type="component" value="Unassembled WGS sequence"/>
</dbReference>
<sequence>MSWAGVEGGVRRPSAVRWWGPGEACRVAGRTLPGGMLYVGADLPAVSGRDVEPALIDPRLPADFGSPDWTGKDLGYWPSYAEISPQCRAAYLRWLEGGRRHRDGADSAPTHPPHRFVARCPYPR</sequence>
<dbReference type="RefSeq" id="WP_425548933.1">
    <property type="nucleotide sequence ID" value="NZ_BAABAS010000006.1"/>
</dbReference>
<evidence type="ECO:0000313" key="3">
    <source>
        <dbReference type="Proteomes" id="UP001501710"/>
    </source>
</evidence>
<evidence type="ECO:0000313" key="2">
    <source>
        <dbReference type="EMBL" id="GAA4232882.1"/>
    </source>
</evidence>
<reference evidence="3" key="1">
    <citation type="journal article" date="2019" name="Int. J. Syst. Evol. Microbiol.">
        <title>The Global Catalogue of Microorganisms (GCM) 10K type strain sequencing project: providing services to taxonomists for standard genome sequencing and annotation.</title>
        <authorList>
            <consortium name="The Broad Institute Genomics Platform"/>
            <consortium name="The Broad Institute Genome Sequencing Center for Infectious Disease"/>
            <person name="Wu L."/>
            <person name="Ma J."/>
        </authorList>
    </citation>
    <scope>NUCLEOTIDE SEQUENCE [LARGE SCALE GENOMIC DNA]</scope>
    <source>
        <strain evidence="3">JCM 17440</strain>
    </source>
</reference>
<organism evidence="2 3">
    <name type="scientific">Actinomadura meridiana</name>
    <dbReference type="NCBI Taxonomy" id="559626"/>
    <lineage>
        <taxon>Bacteria</taxon>
        <taxon>Bacillati</taxon>
        <taxon>Actinomycetota</taxon>
        <taxon>Actinomycetes</taxon>
        <taxon>Streptosporangiales</taxon>
        <taxon>Thermomonosporaceae</taxon>
        <taxon>Actinomadura</taxon>
    </lineage>
</organism>
<comment type="caution">
    <text evidence="2">The sequence shown here is derived from an EMBL/GenBank/DDBJ whole genome shotgun (WGS) entry which is preliminary data.</text>
</comment>
<dbReference type="EMBL" id="BAABAS010000006">
    <property type="protein sequence ID" value="GAA4232882.1"/>
    <property type="molecule type" value="Genomic_DNA"/>
</dbReference>
<name>A0ABP8C3D0_9ACTN</name>
<feature type="domain" description="TerB N-terminal" evidence="1">
    <location>
        <begin position="21"/>
        <end position="103"/>
    </location>
</feature>
<dbReference type="Pfam" id="PF13208">
    <property type="entry name" value="TerB_N"/>
    <property type="match status" value="1"/>
</dbReference>
<gene>
    <name evidence="2" type="ORF">GCM10022254_33980</name>
</gene>
<proteinExistence type="predicted"/>
<keyword evidence="3" id="KW-1185">Reference proteome</keyword>